<dbReference type="InterPro" id="IPR011042">
    <property type="entry name" value="6-blade_b-propeller_TolB-like"/>
</dbReference>
<dbReference type="PANTHER" id="PTHR24104:SF25">
    <property type="entry name" value="PROTEIN LIN-41"/>
    <property type="match status" value="1"/>
</dbReference>
<keyword evidence="1" id="KW-0677">Repeat</keyword>
<dbReference type="AlphaFoldDB" id="K1QWC8"/>
<name>K1QWC8_MAGGI</name>
<dbReference type="InterPro" id="IPR015943">
    <property type="entry name" value="WD40/YVTN_repeat-like_dom_sf"/>
</dbReference>
<proteinExistence type="predicted"/>
<reference evidence="3" key="1">
    <citation type="journal article" date="2012" name="Nature">
        <title>The oyster genome reveals stress adaptation and complexity of shell formation.</title>
        <authorList>
            <person name="Zhang G."/>
            <person name="Fang X."/>
            <person name="Guo X."/>
            <person name="Li L."/>
            <person name="Luo R."/>
            <person name="Xu F."/>
            <person name="Yang P."/>
            <person name="Zhang L."/>
            <person name="Wang X."/>
            <person name="Qi H."/>
            <person name="Xiong Z."/>
            <person name="Que H."/>
            <person name="Xie Y."/>
            <person name="Holland P.W."/>
            <person name="Paps J."/>
            <person name="Zhu Y."/>
            <person name="Wu F."/>
            <person name="Chen Y."/>
            <person name="Wang J."/>
            <person name="Peng C."/>
            <person name="Meng J."/>
            <person name="Yang L."/>
            <person name="Liu J."/>
            <person name="Wen B."/>
            <person name="Zhang N."/>
            <person name="Huang Z."/>
            <person name="Zhu Q."/>
            <person name="Feng Y."/>
            <person name="Mount A."/>
            <person name="Hedgecock D."/>
            <person name="Xu Z."/>
            <person name="Liu Y."/>
            <person name="Domazet-Loso T."/>
            <person name="Du Y."/>
            <person name="Sun X."/>
            <person name="Zhang S."/>
            <person name="Liu B."/>
            <person name="Cheng P."/>
            <person name="Jiang X."/>
            <person name="Li J."/>
            <person name="Fan D."/>
            <person name="Wang W."/>
            <person name="Fu W."/>
            <person name="Wang T."/>
            <person name="Wang B."/>
            <person name="Zhang J."/>
            <person name="Peng Z."/>
            <person name="Li Y."/>
            <person name="Li N."/>
            <person name="Wang J."/>
            <person name="Chen M."/>
            <person name="He Y."/>
            <person name="Tan F."/>
            <person name="Song X."/>
            <person name="Zheng Q."/>
            <person name="Huang R."/>
            <person name="Yang H."/>
            <person name="Du X."/>
            <person name="Chen L."/>
            <person name="Yang M."/>
            <person name="Gaffney P.M."/>
            <person name="Wang S."/>
            <person name="Luo L."/>
            <person name="She Z."/>
            <person name="Ming Y."/>
            <person name="Huang W."/>
            <person name="Zhang S."/>
            <person name="Huang B."/>
            <person name="Zhang Y."/>
            <person name="Qu T."/>
            <person name="Ni P."/>
            <person name="Miao G."/>
            <person name="Wang J."/>
            <person name="Wang Q."/>
            <person name="Steinberg C.E."/>
            <person name="Wang H."/>
            <person name="Li N."/>
            <person name="Qian L."/>
            <person name="Zhang G."/>
            <person name="Li Y."/>
            <person name="Yang H."/>
            <person name="Liu X."/>
            <person name="Wang J."/>
            <person name="Yin Y."/>
            <person name="Wang J."/>
        </authorList>
    </citation>
    <scope>NUCLEOTIDE SEQUENCE [LARGE SCALE GENOMIC DNA]</scope>
    <source>
        <strain evidence="3">05x7-T-G4-1.051#20</strain>
    </source>
</reference>
<protein>
    <submittedName>
        <fullName evidence="3">Tripartite motif-containing protein 2</fullName>
    </submittedName>
</protein>
<evidence type="ECO:0000259" key="2">
    <source>
        <dbReference type="PROSITE" id="PS50119"/>
    </source>
</evidence>
<dbReference type="GO" id="GO:0061630">
    <property type="term" value="F:ubiquitin protein ligase activity"/>
    <property type="evidence" value="ECO:0007669"/>
    <property type="project" value="TreeGrafter"/>
</dbReference>
<dbReference type="Gene3D" id="2.120.10.30">
    <property type="entry name" value="TolB, C-terminal domain"/>
    <property type="match status" value="2"/>
</dbReference>
<feature type="domain" description="B box-type" evidence="2">
    <location>
        <begin position="672"/>
        <end position="717"/>
    </location>
</feature>
<dbReference type="GO" id="GO:0008270">
    <property type="term" value="F:zinc ion binding"/>
    <property type="evidence" value="ECO:0007669"/>
    <property type="project" value="UniProtKB-KW"/>
</dbReference>
<dbReference type="HOGENOM" id="CLU_007742_1_0_1"/>
<dbReference type="Pfam" id="PF00643">
    <property type="entry name" value="zf-B_box"/>
    <property type="match status" value="1"/>
</dbReference>
<dbReference type="InterPro" id="IPR000315">
    <property type="entry name" value="Znf_B-box"/>
</dbReference>
<dbReference type="Pfam" id="PF01436">
    <property type="entry name" value="NHL"/>
    <property type="match status" value="1"/>
</dbReference>
<dbReference type="SUPFAM" id="SSF101898">
    <property type="entry name" value="NHL repeat"/>
    <property type="match status" value="2"/>
</dbReference>
<dbReference type="SUPFAM" id="SSF57845">
    <property type="entry name" value="B-box zinc-binding domain"/>
    <property type="match status" value="1"/>
</dbReference>
<sequence length="1214" mass="138684">MVETLENQKEIILNDLQELEKSIYPKYQEIASIIPVQKADLNENSKKLTKAIEKHEENLRREIDTIIKKMKSDLDEMDSKHLAFLNKHENEIKRTISDIKQSIADLKKLLNTNDVSLVSAYKSRNAKFRRLPPKLKVKLPSFTPKKINKEHIYQQFGSLSALSIKTEERGYTTDYPAAESSPLNRQFIDEPRVVIDINTEFGRANRLFRVSCQIDDEIWTCGNDRKMRVYNLQGELAKSVQTKSGNRPEDIAVTRRGDLVYTDYNERTANIVKNTQIQTVIRLQGWRPSGVCNTSSDDLLIVMDSEDGKQTKVVRYSGFAEKQSIQFNAQGQLLYSDGLFNSKYISENRNLDICVSDCYARAIVVVNQAGKLRFTYTGPPSTTKGSFNPRGITTDSQGRILIADSDHHNIHILDQDGQFLRYIDNCHLQKPWGLCVDTRDSLFVAELYTQHRVVPFKNRESTTKCAASKEHKGHEFIDKVETLENQKEILEDLHELEKIIYPRYQEIASIIPVQKVDLNENSQNLITAIDKHGEALHKEIDTMIKKLKSDLNEMDSKYLAVLNKQENKFTRSIFEIEQSIADLKKLRNSNDVSLVSAYKSRNHEFRVGLPSTLEVTLPKFTPPEIKKEQIYQQFGSLSELSIKMVDGSFGGLISFRVQLRCFNMDPKGNWAQDVLRCNLCETPVPPMYCDICHIHLCKACVGEHLSDESTEHKVVPFKKRGSTTKCRNHSSKICELFCEQCDIPICVKCASSKEHKGHEFIDVVETLENQKEIILGDLQELEKFIYPKYEEIASIIPVMKADLNENSKKLTKAIEKHEEDLRREIDTMIKKLKSDLDEMDSKYLTVLNKQENEITRTIFVIKQSIADLKRLLNSNDVSHISAYKSRNAEFRRLPPKLTATLPKFTPGKINKEQLYQQFGSLSALSIKTEEHGYTMDSPDAESSSPNRPLIDVPRVITEINTKFRHNNPLRRVSCQSDGEIWTSGNDKMMRLYNLQGKLVKSVQTKSGNRPEDIGVTRSGDLVYTDYSDRTVNIIKNTQIQAVIRLQRWKPLSFCCTLSDDLLVVVISDKDNQIKVMRYIGSTEKQSIQYNDKGQPLYSTGILKFICENRNLDICVSDYGAHAVVVVNQAGKLRFTYTGNTSSTTLGCPRGIATDSQSRILIADDIKHGIHILDQDGQFLRYIDNCQLHTPLGLCVDSRDNLFVAEFYSGKVKKI</sequence>
<dbReference type="SMART" id="SM00336">
    <property type="entry name" value="BBOX"/>
    <property type="match status" value="1"/>
</dbReference>
<dbReference type="Gene3D" id="2.130.10.10">
    <property type="entry name" value="YVTN repeat-like/Quinoprotein amine dehydrogenase"/>
    <property type="match status" value="1"/>
</dbReference>
<dbReference type="PROSITE" id="PS51125">
    <property type="entry name" value="NHL"/>
    <property type="match status" value="1"/>
</dbReference>
<evidence type="ECO:0000256" key="1">
    <source>
        <dbReference type="ARBA" id="ARBA00022737"/>
    </source>
</evidence>
<evidence type="ECO:0000313" key="3">
    <source>
        <dbReference type="EMBL" id="EKC25876.1"/>
    </source>
</evidence>
<dbReference type="InParanoid" id="K1QWC8"/>
<dbReference type="GO" id="GO:0043161">
    <property type="term" value="P:proteasome-mediated ubiquitin-dependent protein catabolic process"/>
    <property type="evidence" value="ECO:0007669"/>
    <property type="project" value="TreeGrafter"/>
</dbReference>
<dbReference type="Gene3D" id="3.30.160.60">
    <property type="entry name" value="Classic Zinc Finger"/>
    <property type="match status" value="1"/>
</dbReference>
<dbReference type="SMR" id="K1QWC8"/>
<dbReference type="PROSITE" id="PS50119">
    <property type="entry name" value="ZF_BBOX"/>
    <property type="match status" value="2"/>
</dbReference>
<feature type="domain" description="B box-type" evidence="2">
    <location>
        <begin position="721"/>
        <end position="763"/>
    </location>
</feature>
<dbReference type="InterPro" id="IPR001258">
    <property type="entry name" value="NHL_repeat"/>
</dbReference>
<organism evidence="3">
    <name type="scientific">Magallana gigas</name>
    <name type="common">Pacific oyster</name>
    <name type="synonym">Crassostrea gigas</name>
    <dbReference type="NCBI Taxonomy" id="29159"/>
    <lineage>
        <taxon>Eukaryota</taxon>
        <taxon>Metazoa</taxon>
        <taxon>Spiralia</taxon>
        <taxon>Lophotrochozoa</taxon>
        <taxon>Mollusca</taxon>
        <taxon>Bivalvia</taxon>
        <taxon>Autobranchia</taxon>
        <taxon>Pteriomorphia</taxon>
        <taxon>Ostreida</taxon>
        <taxon>Ostreoidea</taxon>
        <taxon>Ostreidae</taxon>
        <taxon>Magallana</taxon>
    </lineage>
</organism>
<dbReference type="GO" id="GO:0000209">
    <property type="term" value="P:protein polyubiquitination"/>
    <property type="evidence" value="ECO:0007669"/>
    <property type="project" value="TreeGrafter"/>
</dbReference>
<dbReference type="PANTHER" id="PTHR24104">
    <property type="entry name" value="E3 UBIQUITIN-PROTEIN LIGASE NHLRC1-RELATED"/>
    <property type="match status" value="1"/>
</dbReference>
<dbReference type="CDD" id="cd19756">
    <property type="entry name" value="Bbox2"/>
    <property type="match status" value="1"/>
</dbReference>
<dbReference type="CDD" id="cd05819">
    <property type="entry name" value="NHL"/>
    <property type="match status" value="1"/>
</dbReference>
<gene>
    <name evidence="3" type="ORF">CGI_10010272</name>
</gene>
<dbReference type="InterPro" id="IPR050952">
    <property type="entry name" value="TRIM-NHL_E3_ligases"/>
</dbReference>
<dbReference type="EMBL" id="JH818422">
    <property type="protein sequence ID" value="EKC25876.1"/>
    <property type="molecule type" value="Genomic_DNA"/>
</dbReference>
<accession>K1QWC8</accession>